<dbReference type="InterPro" id="IPR050767">
    <property type="entry name" value="Sel1_AlgK"/>
</dbReference>
<evidence type="ECO:0000256" key="1">
    <source>
        <dbReference type="ARBA" id="ARBA00038101"/>
    </source>
</evidence>
<dbReference type="GO" id="GO:0005789">
    <property type="term" value="C:endoplasmic reticulum membrane"/>
    <property type="evidence" value="ECO:0007669"/>
    <property type="project" value="TreeGrafter"/>
</dbReference>
<dbReference type="GO" id="GO:0036503">
    <property type="term" value="P:ERAD pathway"/>
    <property type="evidence" value="ECO:0007669"/>
    <property type="project" value="TreeGrafter"/>
</dbReference>
<dbReference type="EMBL" id="JAEPRC010000529">
    <property type="protein sequence ID" value="KAG2195389.1"/>
    <property type="molecule type" value="Genomic_DNA"/>
</dbReference>
<reference evidence="2" key="1">
    <citation type="submission" date="2020-12" db="EMBL/GenBank/DDBJ databases">
        <title>Metabolic potential, ecology and presence of endohyphal bacteria is reflected in genomic diversity of Mucoromycotina.</title>
        <authorList>
            <person name="Muszewska A."/>
            <person name="Okrasinska A."/>
            <person name="Steczkiewicz K."/>
            <person name="Drgas O."/>
            <person name="Orlowska M."/>
            <person name="Perlinska-Lenart U."/>
            <person name="Aleksandrzak-Piekarczyk T."/>
            <person name="Szatraj K."/>
            <person name="Zielenkiewicz U."/>
            <person name="Pilsyk S."/>
            <person name="Malc E."/>
            <person name="Mieczkowski P."/>
            <person name="Kruszewska J.S."/>
            <person name="Biernat P."/>
            <person name="Pawlowska J."/>
        </authorList>
    </citation>
    <scope>NUCLEOTIDE SEQUENCE</scope>
    <source>
        <strain evidence="2">CBS 226.32</strain>
    </source>
</reference>
<evidence type="ECO:0000313" key="3">
    <source>
        <dbReference type="Proteomes" id="UP000650833"/>
    </source>
</evidence>
<comment type="similarity">
    <text evidence="1">Belongs to the sel-1 family.</text>
</comment>
<gene>
    <name evidence="2" type="ORF">INT46_005702</name>
</gene>
<accession>A0A8H7QMH7</accession>
<proteinExistence type="inferred from homology"/>
<keyword evidence="3" id="KW-1185">Reference proteome</keyword>
<dbReference type="PANTHER" id="PTHR11102">
    <property type="entry name" value="SEL-1-LIKE PROTEIN"/>
    <property type="match status" value="1"/>
</dbReference>
<dbReference type="SUPFAM" id="SSF81901">
    <property type="entry name" value="HCP-like"/>
    <property type="match status" value="8"/>
</dbReference>
<dbReference type="InterPro" id="IPR006597">
    <property type="entry name" value="Sel1-like"/>
</dbReference>
<dbReference type="InterPro" id="IPR011990">
    <property type="entry name" value="TPR-like_helical_dom_sf"/>
</dbReference>
<evidence type="ECO:0000313" key="2">
    <source>
        <dbReference type="EMBL" id="KAG2195389.1"/>
    </source>
</evidence>
<dbReference type="Pfam" id="PF08238">
    <property type="entry name" value="Sel1"/>
    <property type="match status" value="26"/>
</dbReference>
<protein>
    <submittedName>
        <fullName evidence="2">Uncharacterized protein</fullName>
    </submittedName>
</protein>
<dbReference type="PANTHER" id="PTHR11102:SF160">
    <property type="entry name" value="ERAD-ASSOCIATED E3 UBIQUITIN-PROTEIN LIGASE COMPONENT HRD3"/>
    <property type="match status" value="1"/>
</dbReference>
<name>A0A8H7QMH7_9FUNG</name>
<comment type="caution">
    <text evidence="2">The sequence shown here is derived from an EMBL/GenBank/DDBJ whole genome shotgun (WGS) entry which is preliminary data.</text>
</comment>
<dbReference type="OrthoDB" id="272077at2759"/>
<dbReference type="Proteomes" id="UP000650833">
    <property type="component" value="Unassembled WGS sequence"/>
</dbReference>
<sequence>MGSSTSKDEPTSNIIVDLYASETTNQLLKTHLTNQRIADVLRHPASTISSTTSTSSITMSNTDEHKLYASLVNRHSIPTRVWVAQCKIYGFGTQKDVAEGFRELQQLQDHKEAFYPLACYYYDQQDFINAYQFFRKLRKDNHFAQYRLALMLFHGQGISTNHQKAFHYMKLAANNGNKYAQFIMGFYYEYGIFVKQSTQTSKMWYERSANQGFAEAQTAIANLLINQIDLGVDEKFIGLSNEDQLIKDQALNWLFKAINQENASALIRLGALHEEGILVEKDNNKTIEYYTRATSAPLASTSILSLAHYLVGINYRLGDLGLEQNFTLALEHLALSADAGYAPAQRALGLMYAEGIGTPKDSTKANILFEKASNQGDIRSLGLMSNQQHLQQPNNLASAISLYEKAAKAGSLTAQLSLAELLQRTGKHSLAFKWFEIASKNAPTTNSEHQKISILDFSVGFVSQRNLARLMVARYRYNGWGSVKQDRLWAFEEFRTLSNNGYSDAHYWLAACYEEGVQELQESDVYQCIVKPNLGLAFELYTKAAEAGDMDGQFQVAYMLSNGIGVSKNVNTAFLWYTKSAEQGHKTAQYSLGMYYENGLGIPVNLEKAKQWYELAAEELPMAMTRLAKILISLDNTTIAIQEATDWLNKAIENGDVSALRELAIVHKNGLINLESSSATSLASYRIAFNYFQQAADKDDALSWHALSKFYEGYYNTEDEIVVPRSFGKAIICLKKAEDLGYAPAILDLADLYYRNEKIDETMLIFSELATSKHAQLFIVKKACIEAAKIVVFENYGNEQDQMKVHSWLINIIKQENIRHVGELCEVYELLGYCAENGIGTKVNKNDAILFYIDCANEEEQDQRQRHKHWAKQRSLCRLVYTRMEEKDYQSAFMYLQMLKPSLEEMGQLSSADAAIQTHRMKYFLGYLYMYGFGIEKDIHESLNWLTAAADEGEADAAFEIGMYMKRQQKDKFEQDIRKRFQQGALAGHPACMRELALILLADEMDKSVLDEDYDGGAEILNLLQTASQLGDVKAMYQLGQAYENGLGDVVPEKDIEKALECYIDAAGNLHEEAMLKVGEIMGNMLGQHEEAIKWFQKAVDEFDNIKAKVMLVSYSFQGMAINSREQLETELHAADIKNLEHLQKTVDIEVNSMKNETESTLNIEEQEAQLKSKRNGLGLAFYILGQCYELGRGTSINLSIAKDWYNRSVLMSEHVDAMWRLGVIYSELEDNDASALVWFRNAVEKGKHCESHYQLGAFHLHGLAGLEINIAVAKKHFSKAAEQGHPMATYELARIVWHKDADYLYGHELFKVAAQQLHVPGALRELGNLSHTGFIVHGVEMCEQDRKAAFAYYCEAAQMGDPIAAVMVGNYFEEGFLKEELGQDSERALQWYESAYRLNCGGLSELAIGKLKHTIADTIKNSREADDMREEAFVWFESAANNLPDGLNFSARIMIALYYLNGWGRKTQDAEIGLEMLLKIIESGSREAIVLVAQCYEEGIGAEYDMNKALEYWKMAADMNDPRALERLGDFYALGLTGEINKSLANEYYNRAKTLTENHYNRRHSVYSLESFTSSLSSSTRN</sequence>
<organism evidence="2 3">
    <name type="scientific">Mucor plumbeus</name>
    <dbReference type="NCBI Taxonomy" id="97098"/>
    <lineage>
        <taxon>Eukaryota</taxon>
        <taxon>Fungi</taxon>
        <taxon>Fungi incertae sedis</taxon>
        <taxon>Mucoromycota</taxon>
        <taxon>Mucoromycotina</taxon>
        <taxon>Mucoromycetes</taxon>
        <taxon>Mucorales</taxon>
        <taxon>Mucorineae</taxon>
        <taxon>Mucoraceae</taxon>
        <taxon>Mucor</taxon>
    </lineage>
</organism>
<dbReference type="SMART" id="SM00671">
    <property type="entry name" value="SEL1"/>
    <property type="match status" value="26"/>
</dbReference>
<dbReference type="Gene3D" id="1.25.40.10">
    <property type="entry name" value="Tetratricopeptide repeat domain"/>
    <property type="match status" value="8"/>
</dbReference>